<keyword evidence="4 6" id="KW-0472">Membrane</keyword>
<evidence type="ECO:0000256" key="2">
    <source>
        <dbReference type="ARBA" id="ARBA00022692"/>
    </source>
</evidence>
<keyword evidence="2 6" id="KW-0812">Transmembrane</keyword>
<evidence type="ECO:0000256" key="4">
    <source>
        <dbReference type="ARBA" id="ARBA00023136"/>
    </source>
</evidence>
<evidence type="ECO:0000313" key="8">
    <source>
        <dbReference type="EMBL" id="KAL0906691.1"/>
    </source>
</evidence>
<evidence type="ECO:0000256" key="1">
    <source>
        <dbReference type="ARBA" id="ARBA00004370"/>
    </source>
</evidence>
<evidence type="ECO:0000259" key="7">
    <source>
        <dbReference type="PROSITE" id="PS51775"/>
    </source>
</evidence>
<organism evidence="8 9">
    <name type="scientific">Dendrobium thyrsiflorum</name>
    <name type="common">Pinecone-like raceme dendrobium</name>
    <name type="synonym">Orchid</name>
    <dbReference type="NCBI Taxonomy" id="117978"/>
    <lineage>
        <taxon>Eukaryota</taxon>
        <taxon>Viridiplantae</taxon>
        <taxon>Streptophyta</taxon>
        <taxon>Embryophyta</taxon>
        <taxon>Tracheophyta</taxon>
        <taxon>Spermatophyta</taxon>
        <taxon>Magnoliopsida</taxon>
        <taxon>Liliopsida</taxon>
        <taxon>Asparagales</taxon>
        <taxon>Orchidaceae</taxon>
        <taxon>Epidendroideae</taxon>
        <taxon>Malaxideae</taxon>
        <taxon>Dendrobiinae</taxon>
        <taxon>Dendrobium</taxon>
    </lineage>
</organism>
<evidence type="ECO:0000256" key="6">
    <source>
        <dbReference type="SAM" id="Phobius"/>
    </source>
</evidence>
<dbReference type="PROSITE" id="PS51775">
    <property type="entry name" value="GTD_BINDING"/>
    <property type="match status" value="1"/>
</dbReference>
<accession>A0ABD0U3U2</accession>
<comment type="caution">
    <text evidence="8">The sequence shown here is derived from an EMBL/GenBank/DDBJ whole genome shotgun (WGS) entry which is preliminary data.</text>
</comment>
<dbReference type="AlphaFoldDB" id="A0ABD0U3U2"/>
<dbReference type="Pfam" id="PF04576">
    <property type="entry name" value="Zein-binding"/>
    <property type="match status" value="1"/>
</dbReference>
<dbReference type="GO" id="GO:0016020">
    <property type="term" value="C:membrane"/>
    <property type="evidence" value="ECO:0007669"/>
    <property type="project" value="UniProtKB-SubCell"/>
</dbReference>
<keyword evidence="5" id="KW-0175">Coiled coil</keyword>
<gene>
    <name evidence="8" type="ORF">M5K25_025205</name>
</gene>
<dbReference type="EMBL" id="JANQDX010000018">
    <property type="protein sequence ID" value="KAL0906691.1"/>
    <property type="molecule type" value="Genomic_DNA"/>
</dbReference>
<dbReference type="InterPro" id="IPR007656">
    <property type="entry name" value="GTD-bd"/>
</dbReference>
<comment type="subcellular location">
    <subcellularLocation>
        <location evidence="1">Membrane</location>
    </subcellularLocation>
</comment>
<evidence type="ECO:0000256" key="5">
    <source>
        <dbReference type="SAM" id="Coils"/>
    </source>
</evidence>
<name>A0ABD0U3U2_DENTH</name>
<dbReference type="PANTHER" id="PTHR31422">
    <property type="entry name" value="BNAANNG28530D PROTEIN"/>
    <property type="match status" value="1"/>
</dbReference>
<feature type="domain" description="GTD-binding" evidence="7">
    <location>
        <begin position="196"/>
        <end position="294"/>
    </location>
</feature>
<keyword evidence="3 6" id="KW-1133">Transmembrane helix</keyword>
<dbReference type="GO" id="GO:0080115">
    <property type="term" value="F:myosin XI tail binding"/>
    <property type="evidence" value="ECO:0007669"/>
    <property type="project" value="UniProtKB-ARBA"/>
</dbReference>
<sequence length="634" mass="70938">MACRAVESWTLTSLVGAYLDLALAYLLLVGATIAFLASKLLSLAGLSLPCTCDGRFGHPSCAQNSLLLDFPIANLAAVHQTLRSRFPFDSLMPAGASPSPRCRYAVQYPSEDCDFSPPQMPPDSPEEPLVHPGPGYSIYDREKSCSTSAERISGGPWNFDEEEGSILVEEAADEEENDSCNGVGGLLGCDKVLSLETLRSLEQELEEERGARAALCLELEKERNASASAADEAMAMILRLQKEKAEIGMEARQYRRMVEEKSAYDEEEMEILKEIIVRREREKHVLENEVEMYKQMMNSGDRVELELDNENFLKDKLDTLVDSSDDPMLMLKQIYKTVGKKEEPNDFGVESSPIKNSSIAGSNQGYLMYNFVGSSKPPELFSSTDDCDQEFQEKTILATCTNSSSSNILNTTSVDDSVAYSLNAASEAEYHKDITDFTVKDEGERDTPIDTIVSVEGPCTMGSDDTDQRCSKSSQHETESNILDVHVQFEEDSNQNVIASEEELSCTNFDEMELKIRRSCSEITNRISLIDSLYGRTSCFNPRSSLPYVESERYKIENEVDVLRKRLEIIRQGRKNLSLHADQKEKETFQLQLLDEIAFQLKEIKKVTKPAKSLRRVSLPPLSSKFKGHINGEF</sequence>
<proteinExistence type="predicted"/>
<evidence type="ECO:0000256" key="3">
    <source>
        <dbReference type="ARBA" id="ARBA00022989"/>
    </source>
</evidence>
<keyword evidence="9" id="KW-1185">Reference proteome</keyword>
<feature type="coiled-coil region" evidence="5">
    <location>
        <begin position="269"/>
        <end position="296"/>
    </location>
</feature>
<feature type="transmembrane region" description="Helical" evidence="6">
    <location>
        <begin position="15"/>
        <end position="37"/>
    </location>
</feature>
<evidence type="ECO:0000313" key="9">
    <source>
        <dbReference type="Proteomes" id="UP001552299"/>
    </source>
</evidence>
<reference evidence="8 9" key="1">
    <citation type="journal article" date="2024" name="Plant Biotechnol. J.">
        <title>Dendrobium thyrsiflorum genome and its molecular insights into genes involved in important horticultural traits.</title>
        <authorList>
            <person name="Chen B."/>
            <person name="Wang J.Y."/>
            <person name="Zheng P.J."/>
            <person name="Li K.L."/>
            <person name="Liang Y.M."/>
            <person name="Chen X.F."/>
            <person name="Zhang C."/>
            <person name="Zhao X."/>
            <person name="He X."/>
            <person name="Zhang G.Q."/>
            <person name="Liu Z.J."/>
            <person name="Xu Q."/>
        </authorList>
    </citation>
    <scope>NUCLEOTIDE SEQUENCE [LARGE SCALE GENOMIC DNA]</scope>
    <source>
        <strain evidence="8">GZMU011</strain>
    </source>
</reference>
<dbReference type="Proteomes" id="UP001552299">
    <property type="component" value="Unassembled WGS sequence"/>
</dbReference>
<protein>
    <recommendedName>
        <fullName evidence="7">GTD-binding domain-containing protein</fullName>
    </recommendedName>
</protein>
<dbReference type="PANTHER" id="PTHR31422:SF3">
    <property type="entry name" value="GTD-BINDING DOMAIN-CONTAINING PROTEIN"/>
    <property type="match status" value="1"/>
</dbReference>